<name>A0AAD2QDR5_ACHAE</name>
<dbReference type="SUPFAM" id="SSF51679">
    <property type="entry name" value="Bacterial luciferase-like"/>
    <property type="match status" value="1"/>
</dbReference>
<dbReference type="Proteomes" id="UP000044098">
    <property type="component" value="Unassembled WGS sequence"/>
</dbReference>
<dbReference type="PIRSF" id="PIRSF000337">
    <property type="entry name" value="NTA_MOA"/>
    <property type="match status" value="1"/>
</dbReference>
<comment type="caution">
    <text evidence="8">The sequence shown here is derived from an EMBL/GenBank/DDBJ whole genome shotgun (WGS) entry which is preliminary data.</text>
</comment>
<dbReference type="GO" id="GO:0018529">
    <property type="term" value="F:nitrilotriacetate monooxygenase activity"/>
    <property type="evidence" value="ECO:0007669"/>
    <property type="project" value="UniProtKB-EC"/>
</dbReference>
<evidence type="ECO:0000313" key="9">
    <source>
        <dbReference type="Proteomes" id="UP000044098"/>
    </source>
</evidence>
<dbReference type="PANTHER" id="PTHR30011">
    <property type="entry name" value="ALKANESULFONATE MONOOXYGENASE-RELATED"/>
    <property type="match status" value="1"/>
</dbReference>
<evidence type="ECO:0000259" key="7">
    <source>
        <dbReference type="Pfam" id="PF00296"/>
    </source>
</evidence>
<dbReference type="Pfam" id="PF00296">
    <property type="entry name" value="Bac_luciferase"/>
    <property type="match status" value="1"/>
</dbReference>
<feature type="domain" description="Luciferase-like" evidence="7">
    <location>
        <begin position="28"/>
        <end position="351"/>
    </location>
</feature>
<feature type="binding site" evidence="6">
    <location>
        <position position="186"/>
    </location>
    <ligand>
        <name>FMN</name>
        <dbReference type="ChEBI" id="CHEBI:58210"/>
    </ligand>
</feature>
<dbReference type="AlphaFoldDB" id="A0AAD2QDR5"/>
<sequence>MTAQDRSLILLVNAFVAGHHEGAWRLPQAQPERLRDIRYHQEIARLAETGGFHAMFVADFFVFNPGARHSPRWELDPLTLLSGVAQATERLGLIATGSATLSTPEEIARTFSTLDHVSAGRALWNIVTNGDPAAAANFGQDKPVPHQQRYQIGAQAVQEVLQLWCKGQDVPAPVQSHPVLVQAGSSSDGRDFASRYAELVFTAQNTIGEAHAFRHDLLTRAAAHGRKPGAVKLIPGISPAIGSTVEEARRKKRDLDELIVPEASLAWLAGFGIDLGAHDLDGPLPPILGDIDRFEGIKSRFGVIASVIERHRPTTIRALLQLLAGSRGHASLSGTPESIADLIAEWFQQGAADGFMLMPHAFPSEFQLFVDEVVPLLRRRGLLRDGERQAGLRERLGLPVEGLGERI</sequence>
<dbReference type="EC" id="1.14.14.10" evidence="8"/>
<feature type="binding site" evidence="6">
    <location>
        <position position="150"/>
    </location>
    <ligand>
        <name>FMN</name>
        <dbReference type="ChEBI" id="CHEBI:58210"/>
    </ligand>
</feature>
<dbReference type="InterPro" id="IPR011251">
    <property type="entry name" value="Luciferase-like_dom"/>
</dbReference>
<keyword evidence="4 8" id="KW-0503">Monooxygenase</keyword>
<dbReference type="InterPro" id="IPR036661">
    <property type="entry name" value="Luciferase-like_sf"/>
</dbReference>
<evidence type="ECO:0000313" key="8">
    <source>
        <dbReference type="EMBL" id="CUJ42294.1"/>
    </source>
</evidence>
<dbReference type="Gene3D" id="3.20.20.30">
    <property type="entry name" value="Luciferase-like domain"/>
    <property type="match status" value="1"/>
</dbReference>
<dbReference type="InterPro" id="IPR016215">
    <property type="entry name" value="NTA_MOA"/>
</dbReference>
<dbReference type="PANTHER" id="PTHR30011:SF16">
    <property type="entry name" value="C2H2 FINGER DOMAIN TRANSCRIPTION FACTOR (EUROFUNG)-RELATED"/>
    <property type="match status" value="1"/>
</dbReference>
<evidence type="ECO:0000256" key="5">
    <source>
        <dbReference type="ARBA" id="ARBA00033748"/>
    </source>
</evidence>
<proteinExistence type="inferred from homology"/>
<accession>A0AAD2QDR5</accession>
<evidence type="ECO:0000256" key="3">
    <source>
        <dbReference type="ARBA" id="ARBA00023002"/>
    </source>
</evidence>
<gene>
    <name evidence="8" type="primary">ntaA_1</name>
    <name evidence="8" type="ORF">ERS370000_03926</name>
</gene>
<organism evidence="8 9">
    <name type="scientific">Achromobacter aegrifaciens</name>
    <dbReference type="NCBI Taxonomy" id="1287736"/>
    <lineage>
        <taxon>Bacteria</taxon>
        <taxon>Pseudomonadati</taxon>
        <taxon>Pseudomonadota</taxon>
        <taxon>Betaproteobacteria</taxon>
        <taxon>Burkholderiales</taxon>
        <taxon>Alcaligenaceae</taxon>
        <taxon>Achromobacter</taxon>
    </lineage>
</organism>
<feature type="binding site" evidence="6">
    <location>
        <position position="96"/>
    </location>
    <ligand>
        <name>FMN</name>
        <dbReference type="ChEBI" id="CHEBI:58210"/>
    </ligand>
</feature>
<keyword evidence="3 8" id="KW-0560">Oxidoreductase</keyword>
<evidence type="ECO:0000256" key="6">
    <source>
        <dbReference type="PIRSR" id="PIRSR000337-1"/>
    </source>
</evidence>
<feature type="binding site" evidence="6">
    <location>
        <position position="59"/>
    </location>
    <ligand>
        <name>FMN</name>
        <dbReference type="ChEBI" id="CHEBI:58210"/>
    </ligand>
</feature>
<feature type="binding site" evidence="6">
    <location>
        <position position="185"/>
    </location>
    <ligand>
        <name>FMN</name>
        <dbReference type="ChEBI" id="CHEBI:58210"/>
    </ligand>
</feature>
<dbReference type="EMBL" id="CYTK01000006">
    <property type="protein sequence ID" value="CUJ42294.1"/>
    <property type="molecule type" value="Genomic_DNA"/>
</dbReference>
<evidence type="ECO:0000256" key="4">
    <source>
        <dbReference type="ARBA" id="ARBA00023033"/>
    </source>
</evidence>
<keyword evidence="2 6" id="KW-0288">FMN</keyword>
<dbReference type="RefSeq" id="WP_054456288.1">
    <property type="nucleotide sequence ID" value="NZ_CYTK01000006.1"/>
</dbReference>
<protein>
    <submittedName>
        <fullName evidence="8">Nitrilotriacetate monooxygenase component A</fullName>
        <ecNumber evidence="8">1.14.14.10</ecNumber>
    </submittedName>
</protein>
<keyword evidence="1 6" id="KW-0285">Flavoprotein</keyword>
<evidence type="ECO:0000256" key="1">
    <source>
        <dbReference type="ARBA" id="ARBA00022630"/>
    </source>
</evidence>
<comment type="similarity">
    <text evidence="5">Belongs to the NtaA/SnaA/DszA monooxygenase family.</text>
</comment>
<dbReference type="InterPro" id="IPR051260">
    <property type="entry name" value="Diverse_substr_monoxygenases"/>
</dbReference>
<feature type="binding site" evidence="6">
    <location>
        <position position="146"/>
    </location>
    <ligand>
        <name>FMN</name>
        <dbReference type="ChEBI" id="CHEBI:58210"/>
    </ligand>
</feature>
<reference evidence="8 9" key="1">
    <citation type="submission" date="2015-09" db="EMBL/GenBank/DDBJ databases">
        <authorList>
            <consortium name="Pathogen Informatics"/>
        </authorList>
    </citation>
    <scope>NUCLEOTIDE SEQUENCE [LARGE SCALE GENOMIC DNA]</scope>
    <source>
        <strain evidence="8 9">2789STDY5608625</strain>
    </source>
</reference>
<evidence type="ECO:0000256" key="2">
    <source>
        <dbReference type="ARBA" id="ARBA00022643"/>
    </source>
</evidence>